<dbReference type="RefSeq" id="XP_039137000.1">
    <property type="nucleotide sequence ID" value="XM_039281066.1"/>
</dbReference>
<accession>A0AB40CE15</accession>
<dbReference type="GeneID" id="120274521"/>
<evidence type="ECO:0000313" key="2">
    <source>
        <dbReference type="RefSeq" id="XP_039137000.1"/>
    </source>
</evidence>
<evidence type="ECO:0000313" key="1">
    <source>
        <dbReference type="Proteomes" id="UP001515500"/>
    </source>
</evidence>
<reference evidence="2" key="1">
    <citation type="submission" date="2025-08" db="UniProtKB">
        <authorList>
            <consortium name="RefSeq"/>
        </authorList>
    </citation>
    <scope>IDENTIFICATION</scope>
</reference>
<proteinExistence type="predicted"/>
<keyword evidence="1" id="KW-1185">Reference proteome</keyword>
<organism evidence="1 2">
    <name type="scientific">Dioscorea cayennensis subsp. rotundata</name>
    <name type="common">White Guinea yam</name>
    <name type="synonym">Dioscorea rotundata</name>
    <dbReference type="NCBI Taxonomy" id="55577"/>
    <lineage>
        <taxon>Eukaryota</taxon>
        <taxon>Viridiplantae</taxon>
        <taxon>Streptophyta</taxon>
        <taxon>Embryophyta</taxon>
        <taxon>Tracheophyta</taxon>
        <taxon>Spermatophyta</taxon>
        <taxon>Magnoliopsida</taxon>
        <taxon>Liliopsida</taxon>
        <taxon>Dioscoreales</taxon>
        <taxon>Dioscoreaceae</taxon>
        <taxon>Dioscorea</taxon>
    </lineage>
</organism>
<protein>
    <submittedName>
        <fullName evidence="2">Uncharacterized protein LOC120274521</fullName>
    </submittedName>
</protein>
<gene>
    <name evidence="2" type="primary">LOC120274521</name>
</gene>
<dbReference type="Proteomes" id="UP001515500">
    <property type="component" value="Chromosome 13"/>
</dbReference>
<sequence length="207" mass="24178">MMQGDVHLCFLSDGLGFFAPVGILSSAHDEVRDFPWMFGDETEDEDGLLALLEQSPWDEEEMMYHQVAPGVDSELLLVVHFTLRGRAVKQKWAWSEAQWMSGSRDGTMEEQRFTHDIQPEEIGKQMKECVRPIVVLLDKKRMRKRVGNRVKNRLSLRRRLENEWVGSEIDLTLIVLCFFSSKKSVEVKRGALTGHWRRKRRTRCWIS</sequence>
<dbReference type="AlphaFoldDB" id="A0AB40CE15"/>
<name>A0AB40CE15_DIOCR</name>